<dbReference type="PANTHER" id="PTHR34836:SF9">
    <property type="entry name" value="RECEPTOR LIGAND BINDING REGION DOMAIN-CONTAINING PROTEIN"/>
    <property type="match status" value="1"/>
</dbReference>
<evidence type="ECO:0000256" key="11">
    <source>
        <dbReference type="SAM" id="Phobius"/>
    </source>
</evidence>
<evidence type="ECO:0000259" key="12">
    <source>
        <dbReference type="SMART" id="SM00079"/>
    </source>
</evidence>
<dbReference type="Gene3D" id="3.40.50.2300">
    <property type="match status" value="2"/>
</dbReference>
<feature type="domain" description="Ionotropic glutamate receptor C-terminal" evidence="12">
    <location>
        <begin position="401"/>
        <end position="732"/>
    </location>
</feature>
<keyword evidence="10" id="KW-0407">Ion channel</keyword>
<sequence length="741" mass="83421">MASGSMHKEKTENILAVKGIIGAIVDYSTRIGKEEIVAMNMAVEDVYNQTKRHLVLLVKDSRGEAVQATLAARHLINKKQVQAILGPQSWEETASVAEIGSQYHIPILSLADSCPPWATKRWPYLIQSSPSKNLQMKAVAAIVQSCGWRRVNVIYEDIDSSANGITPHLYDALQESEELEKLKRDQCRVFVVHASLPLAVRIFNKAKEMKMLEQGYVWITTDSITSLVHSMHFSMISSMQGVLGVKSYYAEKGLKYQDFYQRFQNKFGLKYPEEKNHKPGNSALEAYDAIWTVALAMEEGNINHQHLLDKISITGFDGISGKMQFSEQRLAPVNKFQIINVIGRNYRELGFWSDGRGFSVVINETTQNNVSMEILGPIFWPGGSSAVPRGWDIPVVFNQLKIGVPNASLINYFVNVKYDHFTQNYSISGFSIDVFRETVKRLPYNLPYSFIPFDGTYDALVEQVRLKKFDAAVGDIAIISKRYADADFTHSHTESGLVLIVPVQSHSNKGWLFLKPFTKAMWFLTASINVYNGFVIWMIERKYSSELRGSPINQIGTLLWLAFATLFSLNGERLHSNLSRMATLVWLFVALIISQSYTASLTSMLTVSKLEPKVANIETLRYSNAVIGYYRKAFVESYLLDVLHFSPNNIKYFTTFEECAEDLKTGKIAGALLEVPTAKVLLAKYCKSFMTAGPTYKSGGYGFVILFPLLLHSSLYLLSLLADNKGHKLVPKTETKLPRKQ</sequence>
<dbReference type="FunFam" id="3.40.190.10:FF:000054">
    <property type="entry name" value="Glutamate receptor"/>
    <property type="match status" value="1"/>
</dbReference>
<dbReference type="InterPro" id="IPR001320">
    <property type="entry name" value="Iontro_rcpt_C"/>
</dbReference>
<dbReference type="CDD" id="cd13686">
    <property type="entry name" value="GluR_Plant"/>
    <property type="match status" value="1"/>
</dbReference>
<reference evidence="13 14" key="1">
    <citation type="submission" date="2024-11" db="EMBL/GenBank/DDBJ databases">
        <title>A near-complete genome assembly of Cinchona calisaya.</title>
        <authorList>
            <person name="Lian D.C."/>
            <person name="Zhao X.W."/>
            <person name="Wei L."/>
        </authorList>
    </citation>
    <scope>NUCLEOTIDE SEQUENCE [LARGE SCALE GENOMIC DNA]</scope>
    <source>
        <tissue evidence="13">Nenye</tissue>
    </source>
</reference>
<evidence type="ECO:0000256" key="3">
    <source>
        <dbReference type="ARBA" id="ARBA00022692"/>
    </source>
</evidence>
<dbReference type="Gene3D" id="3.40.190.10">
    <property type="entry name" value="Periplasmic binding protein-like II"/>
    <property type="match status" value="1"/>
</dbReference>
<keyword evidence="6 11" id="KW-0472">Membrane</keyword>
<dbReference type="Pfam" id="PF01094">
    <property type="entry name" value="ANF_receptor"/>
    <property type="match status" value="1"/>
</dbReference>
<feature type="transmembrane region" description="Helical" evidence="11">
    <location>
        <begin position="581"/>
        <end position="599"/>
    </location>
</feature>
<keyword evidence="9" id="KW-1071">Ligand-gated ion channel</keyword>
<dbReference type="InterPro" id="IPR028082">
    <property type="entry name" value="Peripla_BP_I"/>
</dbReference>
<dbReference type="GO" id="GO:0016020">
    <property type="term" value="C:membrane"/>
    <property type="evidence" value="ECO:0007669"/>
    <property type="project" value="UniProtKB-SubCell"/>
</dbReference>
<comment type="caution">
    <text evidence="13">The sequence shown here is derived from an EMBL/GenBank/DDBJ whole genome shotgun (WGS) entry which is preliminary data.</text>
</comment>
<dbReference type="InterPro" id="IPR044440">
    <property type="entry name" value="GABAb_receptor_plant_PBP1"/>
</dbReference>
<dbReference type="GO" id="GO:0034220">
    <property type="term" value="P:monoatomic ion transmembrane transport"/>
    <property type="evidence" value="ECO:0007669"/>
    <property type="project" value="UniProtKB-KW"/>
</dbReference>
<evidence type="ECO:0000256" key="1">
    <source>
        <dbReference type="ARBA" id="ARBA00004141"/>
    </source>
</evidence>
<dbReference type="PANTHER" id="PTHR34836">
    <property type="entry name" value="OS06G0188250 PROTEIN"/>
    <property type="match status" value="1"/>
</dbReference>
<evidence type="ECO:0000256" key="8">
    <source>
        <dbReference type="ARBA" id="ARBA00023180"/>
    </source>
</evidence>
<evidence type="ECO:0000256" key="7">
    <source>
        <dbReference type="ARBA" id="ARBA00023170"/>
    </source>
</evidence>
<evidence type="ECO:0000313" key="14">
    <source>
        <dbReference type="Proteomes" id="UP001630127"/>
    </source>
</evidence>
<evidence type="ECO:0000256" key="6">
    <source>
        <dbReference type="ARBA" id="ARBA00023136"/>
    </source>
</evidence>
<evidence type="ECO:0000256" key="10">
    <source>
        <dbReference type="ARBA" id="ARBA00023303"/>
    </source>
</evidence>
<dbReference type="Pfam" id="PF00497">
    <property type="entry name" value="SBP_bac_3"/>
    <property type="match status" value="1"/>
</dbReference>
<dbReference type="SUPFAM" id="SSF53850">
    <property type="entry name" value="Periplasmic binding protein-like II"/>
    <property type="match status" value="1"/>
</dbReference>
<keyword evidence="8" id="KW-0325">Glycoprotein</keyword>
<evidence type="ECO:0000256" key="4">
    <source>
        <dbReference type="ARBA" id="ARBA00022989"/>
    </source>
</evidence>
<dbReference type="AlphaFoldDB" id="A0ABD2YP90"/>
<feature type="transmembrane region" description="Helical" evidence="11">
    <location>
        <begin position="700"/>
        <end position="722"/>
    </location>
</feature>
<dbReference type="Proteomes" id="UP001630127">
    <property type="component" value="Unassembled WGS sequence"/>
</dbReference>
<organism evidence="13 14">
    <name type="scientific">Cinchona calisaya</name>
    <dbReference type="NCBI Taxonomy" id="153742"/>
    <lineage>
        <taxon>Eukaryota</taxon>
        <taxon>Viridiplantae</taxon>
        <taxon>Streptophyta</taxon>
        <taxon>Embryophyta</taxon>
        <taxon>Tracheophyta</taxon>
        <taxon>Spermatophyta</taxon>
        <taxon>Magnoliopsida</taxon>
        <taxon>eudicotyledons</taxon>
        <taxon>Gunneridae</taxon>
        <taxon>Pentapetalae</taxon>
        <taxon>asterids</taxon>
        <taxon>lamiids</taxon>
        <taxon>Gentianales</taxon>
        <taxon>Rubiaceae</taxon>
        <taxon>Cinchonoideae</taxon>
        <taxon>Cinchoneae</taxon>
        <taxon>Cinchona</taxon>
    </lineage>
</organism>
<keyword evidence="2" id="KW-0813">Transport</keyword>
<dbReference type="InterPro" id="IPR001638">
    <property type="entry name" value="Solute-binding_3/MltF_N"/>
</dbReference>
<keyword evidence="4 11" id="KW-1133">Transmembrane helix</keyword>
<evidence type="ECO:0000256" key="5">
    <source>
        <dbReference type="ARBA" id="ARBA00023065"/>
    </source>
</evidence>
<dbReference type="Gene3D" id="1.10.287.70">
    <property type="match status" value="1"/>
</dbReference>
<dbReference type="EMBL" id="JBJUIK010000012">
    <property type="protein sequence ID" value="KAL3508726.1"/>
    <property type="molecule type" value="Genomic_DNA"/>
</dbReference>
<dbReference type="SUPFAM" id="SSF53822">
    <property type="entry name" value="Periplasmic binding protein-like I"/>
    <property type="match status" value="1"/>
</dbReference>
<dbReference type="CDD" id="cd19990">
    <property type="entry name" value="PBP1_GABAb_receptor_plant"/>
    <property type="match status" value="1"/>
</dbReference>
<evidence type="ECO:0000256" key="2">
    <source>
        <dbReference type="ARBA" id="ARBA00022448"/>
    </source>
</evidence>
<evidence type="ECO:0000256" key="9">
    <source>
        <dbReference type="ARBA" id="ARBA00023286"/>
    </source>
</evidence>
<dbReference type="InterPro" id="IPR015683">
    <property type="entry name" value="Ionotropic_Glu_rcpt"/>
</dbReference>
<accession>A0ABD2YP90</accession>
<feature type="transmembrane region" description="Helical" evidence="11">
    <location>
        <begin position="551"/>
        <end position="569"/>
    </location>
</feature>
<name>A0ABD2YP90_9GENT</name>
<evidence type="ECO:0000313" key="13">
    <source>
        <dbReference type="EMBL" id="KAL3508726.1"/>
    </source>
</evidence>
<protein>
    <recommendedName>
        <fullName evidence="12">Ionotropic glutamate receptor C-terminal domain-containing protein</fullName>
    </recommendedName>
</protein>
<proteinExistence type="predicted"/>
<keyword evidence="14" id="KW-1185">Reference proteome</keyword>
<dbReference type="Pfam" id="PF00060">
    <property type="entry name" value="Lig_chan"/>
    <property type="match status" value="1"/>
</dbReference>
<dbReference type="SMART" id="SM00079">
    <property type="entry name" value="PBPe"/>
    <property type="match status" value="1"/>
</dbReference>
<gene>
    <name evidence="13" type="ORF">ACH5RR_028127</name>
</gene>
<comment type="subcellular location">
    <subcellularLocation>
        <location evidence="1">Membrane</location>
        <topology evidence="1">Multi-pass membrane protein</topology>
    </subcellularLocation>
</comment>
<keyword evidence="3 11" id="KW-0812">Transmembrane</keyword>
<keyword evidence="5" id="KW-0406">Ion transport</keyword>
<keyword evidence="7" id="KW-0675">Receptor</keyword>
<feature type="transmembrane region" description="Helical" evidence="11">
    <location>
        <begin position="520"/>
        <end position="539"/>
    </location>
</feature>
<dbReference type="FunFam" id="1.10.287.70:FF:000172">
    <property type="entry name" value="Glutamate receptor"/>
    <property type="match status" value="1"/>
</dbReference>
<dbReference type="InterPro" id="IPR001828">
    <property type="entry name" value="ANF_lig-bd_rcpt"/>
</dbReference>